<comment type="caution">
    <text evidence="1">The sequence shown here is derived from an EMBL/GenBank/DDBJ whole genome shotgun (WGS) entry which is preliminary data.</text>
</comment>
<dbReference type="Proteomes" id="UP000789901">
    <property type="component" value="Unassembled WGS sequence"/>
</dbReference>
<evidence type="ECO:0000313" key="2">
    <source>
        <dbReference type="Proteomes" id="UP000789901"/>
    </source>
</evidence>
<proteinExistence type="predicted"/>
<dbReference type="EMBL" id="CAJVQB010001560">
    <property type="protein sequence ID" value="CAG8540819.1"/>
    <property type="molecule type" value="Genomic_DNA"/>
</dbReference>
<gene>
    <name evidence="1" type="ORF">GMARGA_LOCUS4072</name>
</gene>
<keyword evidence="2" id="KW-1185">Reference proteome</keyword>
<protein>
    <submittedName>
        <fullName evidence="1">17358_t:CDS:1</fullName>
    </submittedName>
</protein>
<name>A0ABN7U9A0_GIGMA</name>
<evidence type="ECO:0000313" key="1">
    <source>
        <dbReference type="EMBL" id="CAG8540819.1"/>
    </source>
</evidence>
<accession>A0ABN7U9A0</accession>
<sequence>MFIVNEEACYAKAKDGQILILKKFNLLQNIKSIDIFLEI</sequence>
<reference evidence="1 2" key="1">
    <citation type="submission" date="2021-06" db="EMBL/GenBank/DDBJ databases">
        <authorList>
            <person name="Kallberg Y."/>
            <person name="Tangrot J."/>
            <person name="Rosling A."/>
        </authorList>
    </citation>
    <scope>NUCLEOTIDE SEQUENCE [LARGE SCALE GENOMIC DNA]</scope>
    <source>
        <strain evidence="1 2">120-4 pot B 10/14</strain>
    </source>
</reference>
<organism evidence="1 2">
    <name type="scientific">Gigaspora margarita</name>
    <dbReference type="NCBI Taxonomy" id="4874"/>
    <lineage>
        <taxon>Eukaryota</taxon>
        <taxon>Fungi</taxon>
        <taxon>Fungi incertae sedis</taxon>
        <taxon>Mucoromycota</taxon>
        <taxon>Glomeromycotina</taxon>
        <taxon>Glomeromycetes</taxon>
        <taxon>Diversisporales</taxon>
        <taxon>Gigasporaceae</taxon>
        <taxon>Gigaspora</taxon>
    </lineage>
</organism>